<accession>A0A4Q7V299</accession>
<name>A0A4Q7V299_PSEST</name>
<sequence>MTDTDGPRYTQPLPQSDHDDPVLDTAWDLTLPWCNTQSGQNPSVPTPHGADAIVMTAFATAYRDAQKAEQAIRNLEKDLAHQRQVFAANREYLEREIERVGHIRRSLVDRAEAGETSSA</sequence>
<feature type="region of interest" description="Disordered" evidence="2">
    <location>
        <begin position="1"/>
        <end position="21"/>
    </location>
</feature>
<dbReference type="AlphaFoldDB" id="A0A4Q7V299"/>
<keyword evidence="1" id="KW-0175">Coiled coil</keyword>
<gene>
    <name evidence="3" type="ORF">EV383_4406</name>
</gene>
<comment type="caution">
    <text evidence="3">The sequence shown here is derived from an EMBL/GenBank/DDBJ whole genome shotgun (WGS) entry which is preliminary data.</text>
</comment>
<protein>
    <submittedName>
        <fullName evidence="3">Uncharacterized protein</fullName>
    </submittedName>
</protein>
<dbReference type="Proteomes" id="UP000291591">
    <property type="component" value="Unassembled WGS sequence"/>
</dbReference>
<evidence type="ECO:0000313" key="3">
    <source>
        <dbReference type="EMBL" id="RZT87481.1"/>
    </source>
</evidence>
<dbReference type="RefSeq" id="WP_130291631.1">
    <property type="nucleotide sequence ID" value="NZ_SHKL01000001.1"/>
</dbReference>
<evidence type="ECO:0000313" key="4">
    <source>
        <dbReference type="Proteomes" id="UP000291591"/>
    </source>
</evidence>
<reference evidence="3 4" key="1">
    <citation type="submission" date="2019-02" db="EMBL/GenBank/DDBJ databases">
        <title>Sequencing the genomes of 1000 actinobacteria strains.</title>
        <authorList>
            <person name="Klenk H.-P."/>
        </authorList>
    </citation>
    <scope>NUCLEOTIDE SEQUENCE [LARGE SCALE GENOMIC DNA]</scope>
    <source>
        <strain evidence="3 4">DSM 45779</strain>
    </source>
</reference>
<feature type="coiled-coil region" evidence="1">
    <location>
        <begin position="58"/>
        <end position="85"/>
    </location>
</feature>
<proteinExistence type="predicted"/>
<keyword evidence="4" id="KW-1185">Reference proteome</keyword>
<evidence type="ECO:0000256" key="2">
    <source>
        <dbReference type="SAM" id="MobiDB-lite"/>
    </source>
</evidence>
<dbReference type="EMBL" id="SHKL01000001">
    <property type="protein sequence ID" value="RZT87481.1"/>
    <property type="molecule type" value="Genomic_DNA"/>
</dbReference>
<organism evidence="3 4">
    <name type="scientific">Pseudonocardia sediminis</name>
    <dbReference type="NCBI Taxonomy" id="1397368"/>
    <lineage>
        <taxon>Bacteria</taxon>
        <taxon>Bacillati</taxon>
        <taxon>Actinomycetota</taxon>
        <taxon>Actinomycetes</taxon>
        <taxon>Pseudonocardiales</taxon>
        <taxon>Pseudonocardiaceae</taxon>
        <taxon>Pseudonocardia</taxon>
    </lineage>
</organism>
<evidence type="ECO:0000256" key="1">
    <source>
        <dbReference type="SAM" id="Coils"/>
    </source>
</evidence>